<dbReference type="InterPro" id="IPR008271">
    <property type="entry name" value="Ser/Thr_kinase_AS"/>
</dbReference>
<protein>
    <submittedName>
        <fullName evidence="8">Serine/threonine-protein kinase 36</fullName>
    </submittedName>
</protein>
<dbReference type="InterPro" id="IPR000719">
    <property type="entry name" value="Prot_kinase_dom"/>
</dbReference>
<dbReference type="InterPro" id="IPR011009">
    <property type="entry name" value="Kinase-like_dom_sf"/>
</dbReference>
<dbReference type="InterPro" id="IPR017441">
    <property type="entry name" value="Protein_kinase_ATP_BS"/>
</dbReference>
<dbReference type="SMART" id="SM00710">
    <property type="entry name" value="PbH1"/>
    <property type="match status" value="3"/>
</dbReference>
<name>A0A226F3S4_FOLCA</name>
<dbReference type="InterPro" id="IPR011050">
    <property type="entry name" value="Pectin_lyase_fold/virulence"/>
</dbReference>
<keyword evidence="9" id="KW-1185">Reference proteome</keyword>
<evidence type="ECO:0000256" key="2">
    <source>
        <dbReference type="ARBA" id="ARBA00022741"/>
    </source>
</evidence>
<dbReference type="SMART" id="SM00220">
    <property type="entry name" value="S_TKc"/>
    <property type="match status" value="1"/>
</dbReference>
<dbReference type="Gene3D" id="2.160.20.10">
    <property type="entry name" value="Single-stranded right-handed beta-helix, Pectin lyase-like"/>
    <property type="match status" value="1"/>
</dbReference>
<dbReference type="InterPro" id="IPR050339">
    <property type="entry name" value="CC_SR_Kinase"/>
</dbReference>
<dbReference type="EMBL" id="LNIX01000001">
    <property type="protein sequence ID" value="OXA64074.1"/>
    <property type="molecule type" value="Genomic_DNA"/>
</dbReference>
<accession>A0A226F3S4</accession>
<comment type="caution">
    <text evidence="8">The sequence shown here is derived from an EMBL/GenBank/DDBJ whole genome shotgun (WGS) entry which is preliminary data.</text>
</comment>
<dbReference type="GO" id="GO:0005524">
    <property type="term" value="F:ATP binding"/>
    <property type="evidence" value="ECO:0007669"/>
    <property type="project" value="UniProtKB-UniRule"/>
</dbReference>
<keyword evidence="1" id="KW-0808">Transferase</keyword>
<dbReference type="SUPFAM" id="SSF56112">
    <property type="entry name" value="Protein kinase-like (PK-like)"/>
    <property type="match status" value="1"/>
</dbReference>
<dbReference type="Gene3D" id="3.30.200.20">
    <property type="entry name" value="Phosphorylase Kinase, domain 1"/>
    <property type="match status" value="1"/>
</dbReference>
<dbReference type="InterPro" id="IPR006626">
    <property type="entry name" value="PbH1"/>
</dbReference>
<dbReference type="GO" id="GO:0005737">
    <property type="term" value="C:cytoplasm"/>
    <property type="evidence" value="ECO:0007669"/>
    <property type="project" value="TreeGrafter"/>
</dbReference>
<feature type="binding site" evidence="6">
    <location>
        <position position="47"/>
    </location>
    <ligand>
        <name>ATP</name>
        <dbReference type="ChEBI" id="CHEBI:30616"/>
    </ligand>
</feature>
<dbReference type="OrthoDB" id="346907at2759"/>
<evidence type="ECO:0000259" key="7">
    <source>
        <dbReference type="PROSITE" id="PS50011"/>
    </source>
</evidence>
<evidence type="ECO:0000313" key="9">
    <source>
        <dbReference type="Proteomes" id="UP000198287"/>
    </source>
</evidence>
<dbReference type="GO" id="GO:0004672">
    <property type="term" value="F:protein kinase activity"/>
    <property type="evidence" value="ECO:0007669"/>
    <property type="project" value="InterPro"/>
</dbReference>
<feature type="domain" description="Protein kinase" evidence="7">
    <location>
        <begin position="19"/>
        <end position="311"/>
    </location>
</feature>
<dbReference type="Gene3D" id="1.10.510.10">
    <property type="entry name" value="Transferase(Phosphotransferase) domain 1"/>
    <property type="match status" value="1"/>
</dbReference>
<keyword evidence="3 8" id="KW-0418">Kinase</keyword>
<dbReference type="Pfam" id="PF00069">
    <property type="entry name" value="Pkinase"/>
    <property type="match status" value="1"/>
</dbReference>
<organism evidence="8 9">
    <name type="scientific">Folsomia candida</name>
    <name type="common">Springtail</name>
    <dbReference type="NCBI Taxonomy" id="158441"/>
    <lineage>
        <taxon>Eukaryota</taxon>
        <taxon>Metazoa</taxon>
        <taxon>Ecdysozoa</taxon>
        <taxon>Arthropoda</taxon>
        <taxon>Hexapoda</taxon>
        <taxon>Collembola</taxon>
        <taxon>Entomobryomorpha</taxon>
        <taxon>Isotomoidea</taxon>
        <taxon>Isotomidae</taxon>
        <taxon>Proisotominae</taxon>
        <taxon>Folsomia</taxon>
    </lineage>
</organism>
<dbReference type="PANTHER" id="PTHR11042">
    <property type="entry name" value="EUKARYOTIC TRANSLATION INITIATION FACTOR 2-ALPHA KINASE EIF2-ALPHA KINASE -RELATED"/>
    <property type="match status" value="1"/>
</dbReference>
<proteinExistence type="inferred from homology"/>
<dbReference type="Proteomes" id="UP000198287">
    <property type="component" value="Unassembled WGS sequence"/>
</dbReference>
<dbReference type="AlphaFoldDB" id="A0A226F3S4"/>
<evidence type="ECO:0000256" key="4">
    <source>
        <dbReference type="ARBA" id="ARBA00022840"/>
    </source>
</evidence>
<dbReference type="SUPFAM" id="SSF51126">
    <property type="entry name" value="Pectin lyase-like"/>
    <property type="match status" value="1"/>
</dbReference>
<dbReference type="PROSITE" id="PS00108">
    <property type="entry name" value="PROTEIN_KINASE_ST"/>
    <property type="match status" value="1"/>
</dbReference>
<dbReference type="PROSITE" id="PS00107">
    <property type="entry name" value="PROTEIN_KINASE_ATP"/>
    <property type="match status" value="1"/>
</dbReference>
<sequence>MSKLAQYPSPDSSFLNNIKTYDFCLGQGAFGLVAHATDHDGGKYAVKFLLPVDEDDKRQKQIVRETEITKNLKKHPNIVKVIDSDVKQYTALEIEVILPGEEFRSLLVRGFLFKRDKPVPVVAIQMQLCGENLRTWLNLVETKQNNLFIQRDQVEIISNLISGLEFLHMHNLMHRDLKPENIMFTEKGCKLPVKIGDFGLCRKISPEGTQTDSLSSYAGTRVYMAPECRTGQKDYSYPADIFSAGLIIWEVMQFVKYSLFERLVYDEEEKLVKSHPLAGEGIRAVIISMTKRKIQHRLPNLRRVRNYLQILEAQLAEKVVKVGSTQEFKSTLMKAVSGTSILLRDAIYKGPFSVNADKVVITGESMERTIFQCEGQNCVTFFENDCSISNVAMVSSRLNYGLEVIGNGNKVENVAFNSRKGLLISGNNNVVSNIKFSHCLEGLTIKGCDNKVDKVDLENIEIFGIKIQPQSSRNSVTNVRIIDTKLGILIGGSSNSLAHVSLVKNNQVEGKFRGIYLFSVGENNTIRGLSCTGYHSEEEDWGLIIRSRNTMVDHGDGVPVLVQASNATLTDVHSGGQVILVGTNAVQAKLIRCSGSKLLTHLPNFSMKGCDFESHLGLEIIEDVPLMKKWLDNSENDEILSYDFDSDDESVTSL</sequence>
<keyword evidence="2 6" id="KW-0547">Nucleotide-binding</keyword>
<gene>
    <name evidence="8" type="ORF">Fcan01_01293</name>
</gene>
<dbReference type="GO" id="GO:0005634">
    <property type="term" value="C:nucleus"/>
    <property type="evidence" value="ECO:0007669"/>
    <property type="project" value="TreeGrafter"/>
</dbReference>
<evidence type="ECO:0000256" key="3">
    <source>
        <dbReference type="ARBA" id="ARBA00022777"/>
    </source>
</evidence>
<dbReference type="CDD" id="cd14014">
    <property type="entry name" value="STKc_PknB_like"/>
    <property type="match status" value="1"/>
</dbReference>
<evidence type="ECO:0000256" key="1">
    <source>
        <dbReference type="ARBA" id="ARBA00022679"/>
    </source>
</evidence>
<dbReference type="PROSITE" id="PS50011">
    <property type="entry name" value="PROTEIN_KINASE_DOM"/>
    <property type="match status" value="1"/>
</dbReference>
<reference evidence="8 9" key="1">
    <citation type="submission" date="2015-12" db="EMBL/GenBank/DDBJ databases">
        <title>The genome of Folsomia candida.</title>
        <authorList>
            <person name="Faddeeva A."/>
            <person name="Derks M.F."/>
            <person name="Anvar Y."/>
            <person name="Smit S."/>
            <person name="Van Straalen N."/>
            <person name="Roelofs D."/>
        </authorList>
    </citation>
    <scope>NUCLEOTIDE SEQUENCE [LARGE SCALE GENOMIC DNA]</scope>
    <source>
        <strain evidence="8 9">VU population</strain>
        <tissue evidence="8">Whole body</tissue>
    </source>
</reference>
<evidence type="ECO:0000256" key="6">
    <source>
        <dbReference type="PROSITE-ProRule" id="PRU10141"/>
    </source>
</evidence>
<evidence type="ECO:0000256" key="5">
    <source>
        <dbReference type="ARBA" id="ARBA00037982"/>
    </source>
</evidence>
<evidence type="ECO:0000313" key="8">
    <source>
        <dbReference type="EMBL" id="OXA64074.1"/>
    </source>
</evidence>
<dbReference type="InterPro" id="IPR012334">
    <property type="entry name" value="Pectin_lyas_fold"/>
</dbReference>
<comment type="similarity">
    <text evidence="5">Belongs to the protein kinase superfamily. Ser/Thr protein kinase family. GCN2 subfamily.</text>
</comment>
<keyword evidence="4 6" id="KW-0067">ATP-binding</keyword>